<sequence>MARRLSDADLAAFVTDGFIAIENAIPASLAAEMRAILWPMTGCDPDDPTTWTRPVVRIGDLAGGPFAAAMDTPVLRDAFDRLVGPGRWLRRGSLGTFPIRFPSAEDPGDAGWHIDPSFGFEQPDFMAWRVNVVSRGRTLLMLVLISDVGRDDAPTRIRVGSHRDVARCLAPAGEAGLTLRELVEIDFGGASRRDTTLATGPAGTVYLCHPFLVHAAQPHRGARPRFLAQPALLPAAPLRLDRPAGEQSPVEAAIRRALETND</sequence>
<organism evidence="1 2">
    <name type="scientific">Rhodoplanes serenus</name>
    <dbReference type="NCBI Taxonomy" id="200615"/>
    <lineage>
        <taxon>Bacteria</taxon>
        <taxon>Pseudomonadati</taxon>
        <taxon>Pseudomonadota</taxon>
        <taxon>Alphaproteobacteria</taxon>
        <taxon>Hyphomicrobiales</taxon>
        <taxon>Nitrobacteraceae</taxon>
        <taxon>Rhodoplanes</taxon>
    </lineage>
</organism>
<reference evidence="1 2" key="1">
    <citation type="submission" date="2019-11" db="EMBL/GenBank/DDBJ databases">
        <title>Whole-genome sequence of Rhodoplanes serenus DSM 18633, type strain.</title>
        <authorList>
            <person name="Kyndt J.A."/>
            <person name="Meyer T.E."/>
        </authorList>
    </citation>
    <scope>NUCLEOTIDE SEQUENCE [LARGE SCALE GENOMIC DNA]</scope>
    <source>
        <strain evidence="1 2">DSM 18633</strain>
    </source>
</reference>
<dbReference type="Gene3D" id="2.60.120.620">
    <property type="entry name" value="q2cbj1_9rhob like domain"/>
    <property type="match status" value="1"/>
</dbReference>
<evidence type="ECO:0000313" key="2">
    <source>
        <dbReference type="Proteomes" id="UP000438991"/>
    </source>
</evidence>
<keyword evidence="1" id="KW-0223">Dioxygenase</keyword>
<accession>A0A327K5G0</accession>
<dbReference type="InterPro" id="IPR008775">
    <property type="entry name" value="Phytyl_CoA_dOase-like"/>
</dbReference>
<protein>
    <submittedName>
        <fullName evidence="1">Phytanoyl-CoA dioxygenase</fullName>
    </submittedName>
</protein>
<comment type="caution">
    <text evidence="1">The sequence shown here is derived from an EMBL/GenBank/DDBJ whole genome shotgun (WGS) entry which is preliminary data.</text>
</comment>
<dbReference type="SUPFAM" id="SSF51197">
    <property type="entry name" value="Clavaminate synthase-like"/>
    <property type="match status" value="1"/>
</dbReference>
<evidence type="ECO:0000313" key="1">
    <source>
        <dbReference type="EMBL" id="MTW19034.1"/>
    </source>
</evidence>
<dbReference type="Pfam" id="PF05721">
    <property type="entry name" value="PhyH"/>
    <property type="match status" value="1"/>
</dbReference>
<proteinExistence type="predicted"/>
<dbReference type="GO" id="GO:0016706">
    <property type="term" value="F:2-oxoglutarate-dependent dioxygenase activity"/>
    <property type="evidence" value="ECO:0007669"/>
    <property type="project" value="UniProtKB-ARBA"/>
</dbReference>
<keyword evidence="1" id="KW-0560">Oxidoreductase</keyword>
<dbReference type="Proteomes" id="UP000438991">
    <property type="component" value="Unassembled WGS sequence"/>
</dbReference>
<dbReference type="AlphaFoldDB" id="A0A327K5G0"/>
<dbReference type="EMBL" id="WNKV01000023">
    <property type="protein sequence ID" value="MTW19034.1"/>
    <property type="molecule type" value="Genomic_DNA"/>
</dbReference>
<name>A0A327K5G0_9BRAD</name>
<gene>
    <name evidence="1" type="ORF">GJ689_22820</name>
</gene>